<evidence type="ECO:0000256" key="14">
    <source>
        <dbReference type="PIRSR" id="PIRSR018250-1"/>
    </source>
</evidence>
<feature type="active site" description="Proton donor" evidence="14">
    <location>
        <position position="95"/>
    </location>
</feature>
<dbReference type="SUPFAM" id="SSF51735">
    <property type="entry name" value="NAD(P)-binding Rossmann-fold domains"/>
    <property type="match status" value="1"/>
</dbReference>
<dbReference type="OrthoDB" id="265306at2759"/>
<evidence type="ECO:0000256" key="15">
    <source>
        <dbReference type="PIRSR" id="PIRSR018250-3"/>
    </source>
</evidence>
<feature type="binding site" evidence="15">
    <location>
        <position position="243"/>
    </location>
    <ligand>
        <name>NAD(+)</name>
        <dbReference type="ChEBI" id="CHEBI:57540"/>
    </ligand>
</feature>
<feature type="binding site" evidence="15">
    <location>
        <position position="223"/>
    </location>
    <ligand>
        <name>NAD(+)</name>
        <dbReference type="ChEBI" id="CHEBI:57540"/>
    </ligand>
</feature>
<name>A0A0C3CVZ1_HEBCY</name>
<feature type="domain" description="Alanine dehydrogenase/pyridine nucleotide transhydrogenase NAD(H)-binding" evidence="17">
    <location>
        <begin position="171"/>
        <end position="312"/>
    </location>
</feature>
<dbReference type="InterPro" id="IPR036291">
    <property type="entry name" value="NAD(P)-bd_dom_sf"/>
</dbReference>
<dbReference type="GO" id="GO:0019878">
    <property type="term" value="P:lysine biosynthetic process via aminoadipic acid"/>
    <property type="evidence" value="ECO:0007669"/>
    <property type="project" value="UniProtKB-UniPathway"/>
</dbReference>
<dbReference type="Gene3D" id="3.40.50.720">
    <property type="entry name" value="NAD(P)-binding Rossmann-like Domain"/>
    <property type="match status" value="1"/>
</dbReference>
<organism evidence="19 20">
    <name type="scientific">Hebeloma cylindrosporum</name>
    <dbReference type="NCBI Taxonomy" id="76867"/>
    <lineage>
        <taxon>Eukaryota</taxon>
        <taxon>Fungi</taxon>
        <taxon>Dikarya</taxon>
        <taxon>Basidiomycota</taxon>
        <taxon>Agaricomycotina</taxon>
        <taxon>Agaricomycetes</taxon>
        <taxon>Agaricomycetidae</taxon>
        <taxon>Agaricales</taxon>
        <taxon>Agaricineae</taxon>
        <taxon>Hymenogastraceae</taxon>
        <taxon>Hebeloma</taxon>
    </lineage>
</organism>
<evidence type="ECO:0000256" key="11">
    <source>
        <dbReference type="ARBA" id="ARBA00033228"/>
    </source>
</evidence>
<keyword evidence="8 13" id="KW-0520">NAD</keyword>
<comment type="similarity">
    <text evidence="2 13">Belongs to the AlaDH/PNT family.</text>
</comment>
<dbReference type="GO" id="GO:0005737">
    <property type="term" value="C:cytoplasm"/>
    <property type="evidence" value="ECO:0007669"/>
    <property type="project" value="TreeGrafter"/>
</dbReference>
<protein>
    <recommendedName>
        <fullName evidence="5 13">Saccharopine dehydrogenase [NAD(+), L-lysine-forming]</fullName>
        <shortName evidence="13">SDH</shortName>
        <ecNumber evidence="4 13">1.5.1.7</ecNumber>
    </recommendedName>
    <alternativeName>
        <fullName evidence="11 13">Lysine--2-oxoglutarate reductase</fullName>
    </alternativeName>
</protein>
<dbReference type="AlphaFoldDB" id="A0A0C3CVZ1"/>
<evidence type="ECO:0000256" key="3">
    <source>
        <dbReference type="ARBA" id="ARBA00011245"/>
    </source>
</evidence>
<evidence type="ECO:0000256" key="4">
    <source>
        <dbReference type="ARBA" id="ARBA00012847"/>
    </source>
</evidence>
<evidence type="ECO:0000256" key="16">
    <source>
        <dbReference type="PIRSR" id="PIRSR018250-4"/>
    </source>
</evidence>
<dbReference type="PIRSF" id="PIRSF018250">
    <property type="entry name" value="Saccharopine_DH_Lys"/>
    <property type="match status" value="1"/>
</dbReference>
<evidence type="ECO:0000256" key="13">
    <source>
        <dbReference type="PIRNR" id="PIRNR018250"/>
    </source>
</evidence>
<evidence type="ECO:0000256" key="10">
    <source>
        <dbReference type="ARBA" id="ARBA00023157"/>
    </source>
</evidence>
<reference evidence="20" key="2">
    <citation type="submission" date="2015-01" db="EMBL/GenBank/DDBJ databases">
        <title>Evolutionary Origins and Diversification of the Mycorrhizal Mutualists.</title>
        <authorList>
            <consortium name="DOE Joint Genome Institute"/>
            <consortium name="Mycorrhizal Genomics Consortium"/>
            <person name="Kohler A."/>
            <person name="Kuo A."/>
            <person name="Nagy L.G."/>
            <person name="Floudas D."/>
            <person name="Copeland A."/>
            <person name="Barry K.W."/>
            <person name="Cichocki N."/>
            <person name="Veneault-Fourrey C."/>
            <person name="LaButti K."/>
            <person name="Lindquist E.A."/>
            <person name="Lipzen A."/>
            <person name="Lundell T."/>
            <person name="Morin E."/>
            <person name="Murat C."/>
            <person name="Riley R."/>
            <person name="Ohm R."/>
            <person name="Sun H."/>
            <person name="Tunlid A."/>
            <person name="Henrissat B."/>
            <person name="Grigoriev I.V."/>
            <person name="Hibbett D.S."/>
            <person name="Martin F."/>
        </authorList>
    </citation>
    <scope>NUCLEOTIDE SEQUENCE [LARGE SCALE GENOMIC DNA]</scope>
    <source>
        <strain evidence="20">h7</strain>
    </source>
</reference>
<accession>A0A0C3CVZ1</accession>
<dbReference type="SMART" id="SM01002">
    <property type="entry name" value="AlaDh_PNT_C"/>
    <property type="match status" value="1"/>
</dbReference>
<evidence type="ECO:0000256" key="5">
    <source>
        <dbReference type="ARBA" id="ARBA00021221"/>
    </source>
</evidence>
<dbReference type="Proteomes" id="UP000053424">
    <property type="component" value="Unassembled WGS sequence"/>
</dbReference>
<feature type="binding site" evidence="15">
    <location>
        <position position="219"/>
    </location>
    <ligand>
        <name>NAD(+)</name>
        <dbReference type="ChEBI" id="CHEBI:57540"/>
    </ligand>
</feature>
<feature type="binding site" evidence="15">
    <location>
        <begin position="313"/>
        <end position="316"/>
    </location>
    <ligand>
        <name>NAD(+)</name>
        <dbReference type="ChEBI" id="CHEBI:57540"/>
    </ligand>
</feature>
<reference evidence="19 20" key="1">
    <citation type="submission" date="2014-04" db="EMBL/GenBank/DDBJ databases">
        <authorList>
            <consortium name="DOE Joint Genome Institute"/>
            <person name="Kuo A."/>
            <person name="Gay G."/>
            <person name="Dore J."/>
            <person name="Kohler A."/>
            <person name="Nagy L.G."/>
            <person name="Floudas D."/>
            <person name="Copeland A."/>
            <person name="Barry K.W."/>
            <person name="Cichocki N."/>
            <person name="Veneault-Fourrey C."/>
            <person name="LaButti K."/>
            <person name="Lindquist E.A."/>
            <person name="Lipzen A."/>
            <person name="Lundell T."/>
            <person name="Morin E."/>
            <person name="Murat C."/>
            <person name="Sun H."/>
            <person name="Tunlid A."/>
            <person name="Henrissat B."/>
            <person name="Grigoriev I.V."/>
            <person name="Hibbett D.S."/>
            <person name="Martin F."/>
            <person name="Nordberg H.P."/>
            <person name="Cantor M.N."/>
            <person name="Hua S.X."/>
        </authorList>
    </citation>
    <scope>NUCLEOTIDE SEQUENCE [LARGE SCALE GENOMIC DNA]</scope>
    <source>
        <strain evidence="20">h7</strain>
    </source>
</reference>
<evidence type="ECO:0000259" key="18">
    <source>
        <dbReference type="SMART" id="SM01003"/>
    </source>
</evidence>
<keyword evidence="20" id="KW-1185">Reference proteome</keyword>
<feature type="active site" description="Proton acceptor" evidence="14">
    <location>
        <position position="77"/>
    </location>
</feature>
<evidence type="ECO:0000256" key="2">
    <source>
        <dbReference type="ARBA" id="ARBA00005689"/>
    </source>
</evidence>
<dbReference type="Pfam" id="PF05222">
    <property type="entry name" value="AlaDh_PNT_N"/>
    <property type="match status" value="1"/>
</dbReference>
<feature type="binding site" evidence="15">
    <location>
        <position position="272"/>
    </location>
    <ligand>
        <name>NAD(+)</name>
        <dbReference type="ChEBI" id="CHEBI:57540"/>
    </ligand>
</feature>
<comment type="pathway">
    <text evidence="1 13">Amino-acid biosynthesis; L-lysine biosynthesis via AAA pathway; L-lysine from L-alpha-aminoadipate (fungal route): step 3/3.</text>
</comment>
<dbReference type="FunFam" id="3.40.50.720:FF:000217">
    <property type="entry name" value="Saccharopine dehydrogenase [NAD(+), L-lysine-forming]"/>
    <property type="match status" value="1"/>
</dbReference>
<evidence type="ECO:0000256" key="12">
    <source>
        <dbReference type="ARBA" id="ARBA00047860"/>
    </source>
</evidence>
<keyword evidence="10" id="KW-1015">Disulfide bond</keyword>
<feature type="binding site" evidence="15">
    <location>
        <begin position="195"/>
        <end position="196"/>
    </location>
    <ligand>
        <name>NAD(+)</name>
        <dbReference type="ChEBI" id="CHEBI:57540"/>
    </ligand>
</feature>
<dbReference type="PANTHER" id="PTHR11133:SF23">
    <property type="entry name" value="SACCHAROPINE DEHYDROGENASE [NAD(+), L-LYSINE-FORMING]"/>
    <property type="match status" value="1"/>
</dbReference>
<dbReference type="SMART" id="SM01003">
    <property type="entry name" value="AlaDh_PNT_N"/>
    <property type="match status" value="1"/>
</dbReference>
<feature type="domain" description="Alanine dehydrogenase/pyridine nucleotide transhydrogenase N-terminal" evidence="18">
    <location>
        <begin position="7"/>
        <end position="141"/>
    </location>
</feature>
<feature type="disulfide bond" evidence="16">
    <location>
        <begin position="197"/>
        <end position="241"/>
    </location>
</feature>
<keyword evidence="7 13" id="KW-0560">Oxidoreductase</keyword>
<dbReference type="GO" id="GO:0004754">
    <property type="term" value="F:saccharopine dehydrogenase (NAD+, L-lysine-forming) activity"/>
    <property type="evidence" value="ECO:0007669"/>
    <property type="project" value="UniProtKB-EC"/>
</dbReference>
<evidence type="ECO:0000259" key="17">
    <source>
        <dbReference type="SMART" id="SM01002"/>
    </source>
</evidence>
<evidence type="ECO:0000256" key="1">
    <source>
        <dbReference type="ARBA" id="ARBA00004884"/>
    </source>
</evidence>
<dbReference type="CDD" id="cd12188">
    <property type="entry name" value="SDH"/>
    <property type="match status" value="1"/>
</dbReference>
<evidence type="ECO:0000313" key="20">
    <source>
        <dbReference type="Proteomes" id="UP000053424"/>
    </source>
</evidence>
<dbReference type="STRING" id="686832.A0A0C3CVZ1"/>
<evidence type="ECO:0000256" key="7">
    <source>
        <dbReference type="ARBA" id="ARBA00023002"/>
    </source>
</evidence>
<dbReference type="PANTHER" id="PTHR11133">
    <property type="entry name" value="SACCHAROPINE DEHYDROGENASE"/>
    <property type="match status" value="1"/>
</dbReference>
<keyword evidence="6 13" id="KW-0028">Amino-acid biosynthesis</keyword>
<proteinExistence type="inferred from homology"/>
<dbReference type="SUPFAM" id="SSF52283">
    <property type="entry name" value="Formate/glycerate dehydrogenase catalytic domain-like"/>
    <property type="match status" value="1"/>
</dbReference>
<dbReference type="EC" id="1.5.1.7" evidence="4 13"/>
<sequence length="368" mass="40316">MSKPVFWLRCEKKEFERRAALTPTTSKKLIDAGFEIFVERDEQRIFDDSEYEAVGCKLVDNNTWPAAPVSVPIIGLKELPESTDPLPHTHIQFAHCYKKQAGWSKVLSRFHRGGGTLYDIEFLNDPQGRRVAAFGFHAGFAGAAAGALALAAQRKGETLGLLTPFENEAAMIAQVKELLGGSGKGVKALVIGALGRCGRGAVDLFRKIGLDEDDILKWDLAETAKGGPFNEILDVDIFVNCIYLSSQIPNFIDHQHIAAAGKQRRLSVVVDVSCDTTNPFNPIPIYNINTTFDKPTVPVDVGVENPPLSVISIDHLPTLLPREASEQFSGDLLPSLLEFPLRKTAPVWVQAEKLFKEKLAEAATVEGL</sequence>
<dbReference type="EMBL" id="KN831769">
    <property type="protein sequence ID" value="KIM48021.1"/>
    <property type="molecule type" value="Genomic_DNA"/>
</dbReference>
<dbReference type="UniPathway" id="UPA00033">
    <property type="reaction ID" value="UER00034"/>
</dbReference>
<comment type="catalytic activity">
    <reaction evidence="12 13">
        <text>L-saccharopine + NAD(+) + H2O = L-lysine + 2-oxoglutarate + NADH + H(+)</text>
        <dbReference type="Rhea" id="RHEA:12440"/>
        <dbReference type="ChEBI" id="CHEBI:15377"/>
        <dbReference type="ChEBI" id="CHEBI:15378"/>
        <dbReference type="ChEBI" id="CHEBI:16810"/>
        <dbReference type="ChEBI" id="CHEBI:32551"/>
        <dbReference type="ChEBI" id="CHEBI:57540"/>
        <dbReference type="ChEBI" id="CHEBI:57945"/>
        <dbReference type="ChEBI" id="CHEBI:57951"/>
        <dbReference type="EC" id="1.5.1.7"/>
    </reaction>
</comment>
<keyword evidence="9 13" id="KW-0457">Lysine biosynthesis</keyword>
<evidence type="ECO:0000256" key="6">
    <source>
        <dbReference type="ARBA" id="ARBA00022605"/>
    </source>
</evidence>
<dbReference type="HOGENOM" id="CLU_063085_0_0_1"/>
<evidence type="ECO:0000313" key="19">
    <source>
        <dbReference type="EMBL" id="KIM48021.1"/>
    </source>
</evidence>
<feature type="binding site" evidence="15">
    <location>
        <position position="129"/>
    </location>
    <ligand>
        <name>NAD(+)</name>
        <dbReference type="ChEBI" id="CHEBI:57540"/>
    </ligand>
</feature>
<dbReference type="InterPro" id="IPR007698">
    <property type="entry name" value="AlaDH/PNT_NAD(H)-bd"/>
</dbReference>
<dbReference type="InterPro" id="IPR007886">
    <property type="entry name" value="AlaDH/PNT_N"/>
</dbReference>
<dbReference type="InterPro" id="IPR051168">
    <property type="entry name" value="AASS"/>
</dbReference>
<dbReference type="InterPro" id="IPR027281">
    <property type="entry name" value="Lys1"/>
</dbReference>
<comment type="subunit">
    <text evidence="3">Monomer.</text>
</comment>
<evidence type="ECO:0000256" key="8">
    <source>
        <dbReference type="ARBA" id="ARBA00023027"/>
    </source>
</evidence>
<evidence type="ECO:0000256" key="9">
    <source>
        <dbReference type="ARBA" id="ARBA00023154"/>
    </source>
</evidence>
<gene>
    <name evidence="19" type="ORF">M413DRAFT_61550</name>
</gene>